<organism evidence="2 3">
    <name type="scientific">Lentithecium fluviatile CBS 122367</name>
    <dbReference type="NCBI Taxonomy" id="1168545"/>
    <lineage>
        <taxon>Eukaryota</taxon>
        <taxon>Fungi</taxon>
        <taxon>Dikarya</taxon>
        <taxon>Ascomycota</taxon>
        <taxon>Pezizomycotina</taxon>
        <taxon>Dothideomycetes</taxon>
        <taxon>Pleosporomycetidae</taxon>
        <taxon>Pleosporales</taxon>
        <taxon>Massarineae</taxon>
        <taxon>Lentitheciaceae</taxon>
        <taxon>Lentithecium</taxon>
    </lineage>
</organism>
<gene>
    <name evidence="2" type="ORF">K458DRAFT_325445</name>
</gene>
<dbReference type="AlphaFoldDB" id="A0A6G1JNV7"/>
<dbReference type="GO" id="GO:0005634">
    <property type="term" value="C:nucleus"/>
    <property type="evidence" value="ECO:0007669"/>
    <property type="project" value="TreeGrafter"/>
</dbReference>
<dbReference type="InterPro" id="IPR046341">
    <property type="entry name" value="SET_dom_sf"/>
</dbReference>
<dbReference type="EMBL" id="MU005569">
    <property type="protein sequence ID" value="KAF2691805.1"/>
    <property type="molecule type" value="Genomic_DNA"/>
</dbReference>
<feature type="domain" description="SET" evidence="1">
    <location>
        <begin position="216"/>
        <end position="516"/>
    </location>
</feature>
<evidence type="ECO:0000259" key="1">
    <source>
        <dbReference type="PROSITE" id="PS50280"/>
    </source>
</evidence>
<reference evidence="2" key="1">
    <citation type="journal article" date="2020" name="Stud. Mycol.">
        <title>101 Dothideomycetes genomes: a test case for predicting lifestyles and emergence of pathogens.</title>
        <authorList>
            <person name="Haridas S."/>
            <person name="Albert R."/>
            <person name="Binder M."/>
            <person name="Bloem J."/>
            <person name="Labutti K."/>
            <person name="Salamov A."/>
            <person name="Andreopoulos B."/>
            <person name="Baker S."/>
            <person name="Barry K."/>
            <person name="Bills G."/>
            <person name="Bluhm B."/>
            <person name="Cannon C."/>
            <person name="Castanera R."/>
            <person name="Culley D."/>
            <person name="Daum C."/>
            <person name="Ezra D."/>
            <person name="Gonzalez J."/>
            <person name="Henrissat B."/>
            <person name="Kuo A."/>
            <person name="Liang C."/>
            <person name="Lipzen A."/>
            <person name="Lutzoni F."/>
            <person name="Magnuson J."/>
            <person name="Mondo S."/>
            <person name="Nolan M."/>
            <person name="Ohm R."/>
            <person name="Pangilinan J."/>
            <person name="Park H.-J."/>
            <person name="Ramirez L."/>
            <person name="Alfaro M."/>
            <person name="Sun H."/>
            <person name="Tritt A."/>
            <person name="Yoshinaga Y."/>
            <person name="Zwiers L.-H."/>
            <person name="Turgeon B."/>
            <person name="Goodwin S."/>
            <person name="Spatafora J."/>
            <person name="Crous P."/>
            <person name="Grigoriev I."/>
        </authorList>
    </citation>
    <scope>NUCLEOTIDE SEQUENCE</scope>
    <source>
        <strain evidence="2">CBS 122367</strain>
    </source>
</reference>
<protein>
    <recommendedName>
        <fullName evidence="1">SET domain-containing protein</fullName>
    </recommendedName>
</protein>
<dbReference type="PROSITE" id="PS50280">
    <property type="entry name" value="SET"/>
    <property type="match status" value="1"/>
</dbReference>
<dbReference type="InterPro" id="IPR050869">
    <property type="entry name" value="H3K4_H4K5_MeTrfase"/>
</dbReference>
<sequence length="557" mass="63133">MFRRQLDELLELQQRTLDRPYSVLHRLKLAKAYQDLGYPDLAVGDAYKALILIDEVVEEGEYHEQAVETALVDFGANSEPQHSHCFCQTASKETNTDDEERAGKLAKQCWSRTAYGILIPCLLECGCLKTAFDYGTRALKAFPHLEPFQTNQQGVINKLRSHFDSQHENFDAVDIQDYPDKGRVRRELYPWNNHEPDRFSPDVLQLLNDELESIAPKLEVKVAKLPVLSVPSSLAAKSRHQKQLGMFAKEDISPGEQILQEKSLLAAVSRLHEFFCDACSIPLPDTKDVSNQTDAQTAIIVCDECNEVFFCSEECHGLAQENYHPSLCGINIDQKVSASEAPDALYTLLVIRAMAMAETQDMHPLELKEVRYIWGDYHGLDVDELWDPEADAFGGLPRTLPFSFDANVLRPLHILEKMDVNIFEQSHRYDTWIFNTLYAKLRGTASARQGLDGRPETGAVHPKWCLANHSCDPNVAWEWQGTMRFWAREKLVDWKGRDPGIEPGLKKGAELLSHYCDVRLSVKERREWAAGALGGVCICPRCVWEDAEMQRQGEAAQ</sequence>
<evidence type="ECO:0000313" key="2">
    <source>
        <dbReference type="EMBL" id="KAF2691805.1"/>
    </source>
</evidence>
<proteinExistence type="predicted"/>
<dbReference type="InterPro" id="IPR001214">
    <property type="entry name" value="SET_dom"/>
</dbReference>
<dbReference type="Proteomes" id="UP000799291">
    <property type="component" value="Unassembled WGS sequence"/>
</dbReference>
<name>A0A6G1JNV7_9PLEO</name>
<evidence type="ECO:0000313" key="3">
    <source>
        <dbReference type="Proteomes" id="UP000799291"/>
    </source>
</evidence>
<dbReference type="SUPFAM" id="SSF82199">
    <property type="entry name" value="SET domain"/>
    <property type="match status" value="1"/>
</dbReference>
<accession>A0A6G1JNV7</accession>
<dbReference type="PANTHER" id="PTHR12197:SF273">
    <property type="entry name" value="MYND-TYPE ZINC FINGER PROTEIN SAMB"/>
    <property type="match status" value="1"/>
</dbReference>
<dbReference type="OrthoDB" id="438641at2759"/>
<dbReference type="PANTHER" id="PTHR12197">
    <property type="entry name" value="HISTONE-LYSINE N-METHYLTRANSFERASE SMYD"/>
    <property type="match status" value="1"/>
</dbReference>
<keyword evidence="3" id="KW-1185">Reference proteome</keyword>
<dbReference type="Gene3D" id="2.170.270.10">
    <property type="entry name" value="SET domain"/>
    <property type="match status" value="1"/>
</dbReference>